<keyword evidence="2" id="KW-1185">Reference proteome</keyword>
<dbReference type="InterPro" id="IPR021250">
    <property type="entry name" value="DUF2789"/>
</dbReference>
<dbReference type="EMBL" id="CP114976">
    <property type="protein sequence ID" value="WBE24242.1"/>
    <property type="molecule type" value="Genomic_DNA"/>
</dbReference>
<dbReference type="InterPro" id="IPR038086">
    <property type="entry name" value="DUF2789_sf"/>
</dbReference>
<gene>
    <name evidence="1" type="ORF">O6P33_07580</name>
</gene>
<dbReference type="Gene3D" id="1.10.10.1130">
    <property type="entry name" value="Uncharacterised protein PF10982, DUF2789"/>
    <property type="match status" value="1"/>
</dbReference>
<sequence length="78" mass="8783">MPVTVRMTNLFLQLGLDATPEGVADFIKKHRLPDDVNVLDAEFWNDGQRQALKEMLCSDGEWALVVDQLNEALRAPES</sequence>
<proteinExistence type="predicted"/>
<evidence type="ECO:0000313" key="1">
    <source>
        <dbReference type="EMBL" id="WBE24242.1"/>
    </source>
</evidence>
<protein>
    <submittedName>
        <fullName evidence="1">DUF2789 family protein</fullName>
    </submittedName>
</protein>
<accession>A0AAE9VMV2</accession>
<name>A0AAE9VMV2_9GAMM</name>
<dbReference type="Pfam" id="PF10982">
    <property type="entry name" value="DUF2789"/>
    <property type="match status" value="1"/>
</dbReference>
<organism evidence="1 2">
    <name type="scientific">Denitrificimonas caeni</name>
    <dbReference type="NCBI Taxonomy" id="521720"/>
    <lineage>
        <taxon>Bacteria</taxon>
        <taxon>Pseudomonadati</taxon>
        <taxon>Pseudomonadota</taxon>
        <taxon>Gammaproteobacteria</taxon>
        <taxon>Pseudomonadales</taxon>
        <taxon>Pseudomonadaceae</taxon>
        <taxon>Denitrificimonas</taxon>
    </lineage>
</organism>
<dbReference type="RefSeq" id="WP_269817184.1">
    <property type="nucleotide sequence ID" value="NZ_CP114976.1"/>
</dbReference>
<evidence type="ECO:0000313" key="2">
    <source>
        <dbReference type="Proteomes" id="UP001212189"/>
    </source>
</evidence>
<dbReference type="Proteomes" id="UP001212189">
    <property type="component" value="Chromosome"/>
</dbReference>
<reference evidence="1 2" key="1">
    <citation type="submission" date="2022-12" db="EMBL/GenBank/DDBJ databases">
        <title>Coexistence and Characterization of a Novel Tigecycline Resistance gene tet(X) variant and blaNDM-1 in a Pseudomonas caeni Isolate of Chicken Origin.</title>
        <authorList>
            <person name="Lu X."/>
            <person name="Zhang L."/>
            <person name="Li R."/>
            <person name="Wang Z."/>
        </authorList>
    </citation>
    <scope>NUCLEOTIDE SEQUENCE [LARGE SCALE GENOMIC DNA]</scope>
    <source>
        <strain evidence="1 2">CE14</strain>
    </source>
</reference>
<dbReference type="KEGG" id="dce:O6P33_07580"/>
<dbReference type="AlphaFoldDB" id="A0AAE9VMV2"/>